<evidence type="ECO:0000313" key="2">
    <source>
        <dbReference type="Proteomes" id="UP000663832"/>
    </source>
</evidence>
<comment type="caution">
    <text evidence="1">The sequence shown here is derived from an EMBL/GenBank/DDBJ whole genome shotgun (WGS) entry which is preliminary data.</text>
</comment>
<dbReference type="GO" id="GO:0005634">
    <property type="term" value="C:nucleus"/>
    <property type="evidence" value="ECO:0007669"/>
    <property type="project" value="TreeGrafter"/>
</dbReference>
<dbReference type="EMBL" id="CAJNOM010000158">
    <property type="protein sequence ID" value="CAF1156908.1"/>
    <property type="molecule type" value="Genomic_DNA"/>
</dbReference>
<dbReference type="AlphaFoldDB" id="A0A814T965"/>
<dbReference type="GO" id="GO:0005737">
    <property type="term" value="C:cytoplasm"/>
    <property type="evidence" value="ECO:0007669"/>
    <property type="project" value="TreeGrafter"/>
</dbReference>
<gene>
    <name evidence="1" type="ORF">QVE165_LOCUS23331</name>
</gene>
<reference evidence="1" key="1">
    <citation type="submission" date="2021-02" db="EMBL/GenBank/DDBJ databases">
        <authorList>
            <person name="Nowell W R."/>
        </authorList>
    </citation>
    <scope>NUCLEOTIDE SEQUENCE</scope>
</reference>
<accession>A0A814T965</accession>
<organism evidence="1 2">
    <name type="scientific">Adineta steineri</name>
    <dbReference type="NCBI Taxonomy" id="433720"/>
    <lineage>
        <taxon>Eukaryota</taxon>
        <taxon>Metazoa</taxon>
        <taxon>Spiralia</taxon>
        <taxon>Gnathifera</taxon>
        <taxon>Rotifera</taxon>
        <taxon>Eurotatoria</taxon>
        <taxon>Bdelloidea</taxon>
        <taxon>Adinetida</taxon>
        <taxon>Adinetidae</taxon>
        <taxon>Adineta</taxon>
    </lineage>
</organism>
<keyword evidence="2" id="KW-1185">Reference proteome</keyword>
<dbReference type="Proteomes" id="UP000663832">
    <property type="component" value="Unassembled WGS sequence"/>
</dbReference>
<evidence type="ECO:0000313" key="1">
    <source>
        <dbReference type="EMBL" id="CAF1156908.1"/>
    </source>
</evidence>
<dbReference type="PANTHER" id="PTHR13601">
    <property type="entry name" value="GAMETOGENETIN-BINDING PROTEIN 2"/>
    <property type="match status" value="1"/>
</dbReference>
<name>A0A814T965_9BILA</name>
<proteinExistence type="predicted"/>
<dbReference type="PANTHER" id="PTHR13601:SF2">
    <property type="entry name" value="GAMETOGENETIN-BINDING PROTEIN 2"/>
    <property type="match status" value="1"/>
</dbReference>
<evidence type="ECO:0008006" key="3">
    <source>
        <dbReference type="Google" id="ProtNLM"/>
    </source>
</evidence>
<protein>
    <recommendedName>
        <fullName evidence="3">Gametogenetin-binding protein 2</fullName>
    </recommendedName>
</protein>
<dbReference type="InterPro" id="IPR026073">
    <property type="entry name" value="GGNBP2"/>
</dbReference>
<dbReference type="OrthoDB" id="2422440at2759"/>
<sequence>MHCCDFNSCMSSVKPSIQLVAVCQKENVTPFDKRQIPINIDENLIMKLQVDDSSITCDRHYWNKTNKTYETFIKSYEKLTSEELDEALCVSISQIKEYIRHCVPCIGCRTSVENFIKTLIEHHHPGLEPLVMNEKGSITVKKMYSSNPDNIYTLCYIHGSKLNSFIESIPKSKKNRRCNIHLLDKSKSINDWEIVWDMMNKECRNEVTLVEADSLLDTLENYLRKHKFCSECKLKVLEAYDLLMDNTDYKHQEQKGFCSALYEGLRACTNDKHIHVDPNKEFLSNLISRAELEIRDSRRERHAKTLDIAQEEILTCIGIYLFERFDKIYRTIRSEEQTWKLLFYIAIDCLRLNFEKAVDRKQDFSITLKILCDELCETDDVKIKKKPQKRSKRKDRRQIKTTEDKSNEIDEKTILRKNSHEDKEEEIIDRCRTNSCCCSCVCQYCIQRSNSLSIIYPTNPSISLVKSQSCPSSLISTSESIIKSSDQVNNEQTIPISSSLETLLSSVSTRGCICYERLLAKSMSCTRCLSTRTDLGYSSEQDDTCSFGPCECSLTPCDTCLTELSHCCPLHEEDESGTSVSPCDSILSSSDYILRDISTDCTKTIELCDTTRKHKIKLQLSHEYPFFNMHLKQIWDENPLSNIDNAIYISDDDLYEFSMLNKNVDRKRAQLREIFKFKFQSWKQRLPYKM</sequence>